<comment type="caution">
    <text evidence="5">The sequence shown here is derived from an EMBL/GenBank/DDBJ whole genome shotgun (WGS) entry which is preliminary data.</text>
</comment>
<comment type="subcellular location">
    <subcellularLocation>
        <location evidence="1">Cell envelope</location>
    </subcellularLocation>
</comment>
<accession>A0ABX4N3N3</accession>
<evidence type="ECO:0000256" key="3">
    <source>
        <dbReference type="SAM" id="SignalP"/>
    </source>
</evidence>
<evidence type="ECO:0000313" key="6">
    <source>
        <dbReference type="Proteomes" id="UP000231919"/>
    </source>
</evidence>
<gene>
    <name evidence="5" type="ORF">CH378_20555</name>
</gene>
<keyword evidence="2 3" id="KW-0732">Signal</keyword>
<protein>
    <submittedName>
        <fullName evidence="5">Peptidase M75</fullName>
    </submittedName>
</protein>
<dbReference type="InterPro" id="IPR018976">
    <property type="entry name" value="Imelysin-like"/>
</dbReference>
<feature type="chain" id="PRO_5047190955" evidence="3">
    <location>
        <begin position="20"/>
        <end position="441"/>
    </location>
</feature>
<dbReference type="NCBIfam" id="NF047655">
    <property type="entry name" value="ImlysnLruBLepto"/>
    <property type="match status" value="1"/>
</dbReference>
<dbReference type="Pfam" id="PF09375">
    <property type="entry name" value="Peptidase_M75"/>
    <property type="match status" value="1"/>
</dbReference>
<dbReference type="InterPro" id="IPR038352">
    <property type="entry name" value="Imelysin_sf"/>
</dbReference>
<organism evidence="5 6">
    <name type="scientific">Leptospira kmetyi</name>
    <dbReference type="NCBI Taxonomy" id="408139"/>
    <lineage>
        <taxon>Bacteria</taxon>
        <taxon>Pseudomonadati</taxon>
        <taxon>Spirochaetota</taxon>
        <taxon>Spirochaetia</taxon>
        <taxon>Leptospirales</taxon>
        <taxon>Leptospiraceae</taxon>
        <taxon>Leptospira</taxon>
    </lineage>
</organism>
<dbReference type="RefSeq" id="WP_100756733.1">
    <property type="nucleotide sequence ID" value="NZ_NPDP01000056.1"/>
</dbReference>
<dbReference type="Gene3D" id="1.20.1420.20">
    <property type="entry name" value="M75 peptidase, HXXE motif"/>
    <property type="match status" value="1"/>
</dbReference>
<dbReference type="Proteomes" id="UP000231919">
    <property type="component" value="Unassembled WGS sequence"/>
</dbReference>
<name>A0ABX4N3N3_9LEPT</name>
<evidence type="ECO:0000256" key="2">
    <source>
        <dbReference type="ARBA" id="ARBA00022729"/>
    </source>
</evidence>
<reference evidence="5 6" key="1">
    <citation type="submission" date="2017-07" db="EMBL/GenBank/DDBJ databases">
        <title>Leptospira spp. isolated from tropical soils.</title>
        <authorList>
            <person name="Thibeaux R."/>
            <person name="Iraola G."/>
            <person name="Ferres I."/>
            <person name="Bierque E."/>
            <person name="Girault D."/>
            <person name="Soupe-Gilbert M.-E."/>
            <person name="Picardeau M."/>
            <person name="Goarant C."/>
        </authorList>
    </citation>
    <scope>NUCLEOTIDE SEQUENCE [LARGE SCALE GENOMIC DNA]</scope>
    <source>
        <strain evidence="5 6">JW2-C-B1</strain>
    </source>
</reference>
<evidence type="ECO:0000313" key="5">
    <source>
        <dbReference type="EMBL" id="PJZ27915.1"/>
    </source>
</evidence>
<sequence length="441" mass="46969">MNLKTFASLLLLSSLILFSHCKPENKSNDTTMLAGVLALGTVPTANKAQVVDRYLKLGYESYDQSYKDAVALQTAVNTFAATATPTATDHTNLKNLYVIGRASYLVTEAFRFSSGPVDNSNVLGCGDAADGSGTQECEGLLNAWPLDEVTIDNFIANNAVGATTYTNILAANGNAAATNAPTANEGNDEKVVLVGWHAIEYLLWGQDLSNGGINQISGQRPVSDFANANASGAKRKAYLKAVTDAMVAQLKLIRDQYATGTSYSTAFKSNPDAAITAIFQGLGKFIAGEWGGQRLTGTFDGQQEEEHSCFSDTTKADFYYDAQGVLNVWNGSYELKKGSVTSTGPGLGSLFGTLTAPPIVTQVTASRNAFCLNLPEETSDPNYTTSCPTGSLTGRYDQIIRNVDSEYKILFDTQKLIGDTLKKTITDAAKAVGVSITDFSI</sequence>
<evidence type="ECO:0000256" key="1">
    <source>
        <dbReference type="ARBA" id="ARBA00004196"/>
    </source>
</evidence>
<feature type="signal peptide" evidence="3">
    <location>
        <begin position="1"/>
        <end position="19"/>
    </location>
</feature>
<feature type="domain" description="Imelysin-like" evidence="4">
    <location>
        <begin position="59"/>
        <end position="349"/>
    </location>
</feature>
<evidence type="ECO:0000259" key="4">
    <source>
        <dbReference type="Pfam" id="PF09375"/>
    </source>
</evidence>
<dbReference type="EMBL" id="NPDP01000056">
    <property type="protein sequence ID" value="PJZ27915.1"/>
    <property type="molecule type" value="Genomic_DNA"/>
</dbReference>
<proteinExistence type="predicted"/>
<keyword evidence="6" id="KW-1185">Reference proteome</keyword>